<proteinExistence type="predicted"/>
<sequence>MVSGIPSDGIVERGARNGNLMGISSAIGQSFGCGVKFRKRRGSDRYYGVHFILNTKICSTIIAGIFCNIHNQIS</sequence>
<organism evidence="2 3">
    <name type="scientific">Caerostris darwini</name>
    <dbReference type="NCBI Taxonomy" id="1538125"/>
    <lineage>
        <taxon>Eukaryota</taxon>
        <taxon>Metazoa</taxon>
        <taxon>Ecdysozoa</taxon>
        <taxon>Arthropoda</taxon>
        <taxon>Chelicerata</taxon>
        <taxon>Arachnida</taxon>
        <taxon>Araneae</taxon>
        <taxon>Araneomorphae</taxon>
        <taxon>Entelegynae</taxon>
        <taxon>Araneoidea</taxon>
        <taxon>Araneidae</taxon>
        <taxon>Caerostris</taxon>
    </lineage>
</organism>
<dbReference type="AlphaFoldDB" id="A0AAV4PPS2"/>
<evidence type="ECO:0000313" key="2">
    <source>
        <dbReference type="EMBL" id="GIX98400.1"/>
    </source>
</evidence>
<dbReference type="EMBL" id="BPLQ01003153">
    <property type="protein sequence ID" value="GIX98400.1"/>
    <property type="molecule type" value="Genomic_DNA"/>
</dbReference>
<keyword evidence="1" id="KW-1133">Transmembrane helix</keyword>
<feature type="transmembrane region" description="Helical" evidence="1">
    <location>
        <begin position="46"/>
        <end position="66"/>
    </location>
</feature>
<dbReference type="Proteomes" id="UP001054837">
    <property type="component" value="Unassembled WGS sequence"/>
</dbReference>
<keyword evidence="1" id="KW-0812">Transmembrane</keyword>
<evidence type="ECO:0000256" key="1">
    <source>
        <dbReference type="SAM" id="Phobius"/>
    </source>
</evidence>
<keyword evidence="1" id="KW-0472">Membrane</keyword>
<protein>
    <submittedName>
        <fullName evidence="2">Uncharacterized protein</fullName>
    </submittedName>
</protein>
<keyword evidence="3" id="KW-1185">Reference proteome</keyword>
<name>A0AAV4PPS2_9ARAC</name>
<gene>
    <name evidence="2" type="ORF">CDAR_519371</name>
</gene>
<comment type="caution">
    <text evidence="2">The sequence shown here is derived from an EMBL/GenBank/DDBJ whole genome shotgun (WGS) entry which is preliminary data.</text>
</comment>
<accession>A0AAV4PPS2</accession>
<evidence type="ECO:0000313" key="3">
    <source>
        <dbReference type="Proteomes" id="UP001054837"/>
    </source>
</evidence>
<reference evidence="2 3" key="1">
    <citation type="submission" date="2021-06" db="EMBL/GenBank/DDBJ databases">
        <title>Caerostris darwini draft genome.</title>
        <authorList>
            <person name="Kono N."/>
            <person name="Arakawa K."/>
        </authorList>
    </citation>
    <scope>NUCLEOTIDE SEQUENCE [LARGE SCALE GENOMIC DNA]</scope>
</reference>